<dbReference type="EMBL" id="CAMAPF010000035">
    <property type="protein sequence ID" value="CAH9080906.1"/>
    <property type="molecule type" value="Genomic_DNA"/>
</dbReference>
<dbReference type="AlphaFoldDB" id="A0AAV0CMJ5"/>
<comment type="caution">
    <text evidence="1">The sequence shown here is derived from an EMBL/GenBank/DDBJ whole genome shotgun (WGS) entry which is preliminary data.</text>
</comment>
<reference evidence="1" key="1">
    <citation type="submission" date="2022-07" db="EMBL/GenBank/DDBJ databases">
        <authorList>
            <person name="Macas J."/>
            <person name="Novak P."/>
            <person name="Neumann P."/>
        </authorList>
    </citation>
    <scope>NUCLEOTIDE SEQUENCE</scope>
</reference>
<dbReference type="Proteomes" id="UP001152523">
    <property type="component" value="Unassembled WGS sequence"/>
</dbReference>
<accession>A0AAV0CMJ5</accession>
<sequence length="85" mass="9731">MRLNHRKKFYINDDCGSQNKYIEILNWLRTMGSLNGSVFEGIANLNWCEGFPLVEIEVLTPKGISTKFIIAKNSLYLIAFCADDQ</sequence>
<keyword evidence="2" id="KW-1185">Reference proteome</keyword>
<proteinExistence type="predicted"/>
<gene>
    <name evidence="1" type="ORF">CEPIT_LOCUS7491</name>
</gene>
<evidence type="ECO:0000313" key="2">
    <source>
        <dbReference type="Proteomes" id="UP001152523"/>
    </source>
</evidence>
<protein>
    <submittedName>
        <fullName evidence="1">Uncharacterized protein</fullName>
    </submittedName>
</protein>
<organism evidence="1 2">
    <name type="scientific">Cuscuta epithymum</name>
    <dbReference type="NCBI Taxonomy" id="186058"/>
    <lineage>
        <taxon>Eukaryota</taxon>
        <taxon>Viridiplantae</taxon>
        <taxon>Streptophyta</taxon>
        <taxon>Embryophyta</taxon>
        <taxon>Tracheophyta</taxon>
        <taxon>Spermatophyta</taxon>
        <taxon>Magnoliopsida</taxon>
        <taxon>eudicotyledons</taxon>
        <taxon>Gunneridae</taxon>
        <taxon>Pentapetalae</taxon>
        <taxon>asterids</taxon>
        <taxon>lamiids</taxon>
        <taxon>Solanales</taxon>
        <taxon>Convolvulaceae</taxon>
        <taxon>Cuscuteae</taxon>
        <taxon>Cuscuta</taxon>
        <taxon>Cuscuta subgen. Cuscuta</taxon>
    </lineage>
</organism>
<evidence type="ECO:0000313" key="1">
    <source>
        <dbReference type="EMBL" id="CAH9080906.1"/>
    </source>
</evidence>
<name>A0AAV0CMJ5_9ASTE</name>